<name>A0A370U5C3_9GAMM</name>
<dbReference type="OrthoDB" id="9797122at2"/>
<comment type="caution">
    <text evidence="1">The sequence shown here is derived from an EMBL/GenBank/DDBJ whole genome shotgun (WGS) entry which is preliminary data.</text>
</comment>
<accession>A0A370U5C3</accession>
<keyword evidence="2" id="KW-1185">Reference proteome</keyword>
<gene>
    <name evidence="1" type="ORF">DN730_16750</name>
</gene>
<dbReference type="Proteomes" id="UP000254326">
    <property type="component" value="Unassembled WGS sequence"/>
</dbReference>
<evidence type="ECO:0000313" key="2">
    <source>
        <dbReference type="Proteomes" id="UP000254326"/>
    </source>
</evidence>
<dbReference type="Gene3D" id="2.40.160.20">
    <property type="match status" value="1"/>
</dbReference>
<reference evidence="1 2" key="1">
    <citation type="submission" date="2018-06" db="EMBL/GenBank/DDBJ databases">
        <title>Marinomonas sp. YLB-05 draft genome sequence.</title>
        <authorList>
            <person name="Yu L."/>
            <person name="Tang X."/>
        </authorList>
    </citation>
    <scope>NUCLEOTIDE SEQUENCE [LARGE SCALE GENOMIC DNA]</scope>
    <source>
        <strain evidence="1 2">YLB-05</strain>
    </source>
</reference>
<dbReference type="InterPro" id="IPR018550">
    <property type="entry name" value="Lipid-A_deacylase-rel"/>
</dbReference>
<dbReference type="Pfam" id="PF09411">
    <property type="entry name" value="PagL"/>
    <property type="match status" value="1"/>
</dbReference>
<dbReference type="AlphaFoldDB" id="A0A370U5C3"/>
<evidence type="ECO:0000313" key="1">
    <source>
        <dbReference type="EMBL" id="RDL42979.1"/>
    </source>
</evidence>
<protein>
    <recommendedName>
        <fullName evidence="3">Acyloxyacyl hydrolase</fullName>
    </recommendedName>
</protein>
<evidence type="ECO:0008006" key="3">
    <source>
        <dbReference type="Google" id="ProtNLM"/>
    </source>
</evidence>
<proteinExistence type="predicted"/>
<dbReference type="RefSeq" id="WP_115469296.1">
    <property type="nucleotide sequence ID" value="NZ_QKRA01000011.1"/>
</dbReference>
<sequence length="215" mass="23908">MLSKVWPFHSLWKKWLKPPLALTVIGLSTLSTQAVYAEDATIWRTAMGASIVATALTNALGADSMLLELGTGNDIYFARYSARWYADNSRSFGSKLTITPSLQVGYSKWQSGLDKSSSATNNVVDLLPVFRWEGGIPFVSFIDTGVGLSLFSNNELAGRKFGGPLQFNNYLGLGWRFGEQHNWEASVHFQHYSNNNIYDDNNGVNFTHLSIGYTY</sequence>
<dbReference type="EMBL" id="QKRA01000011">
    <property type="protein sequence ID" value="RDL42979.1"/>
    <property type="molecule type" value="Genomic_DNA"/>
</dbReference>
<organism evidence="1 2">
    <name type="scientific">Marinomonas piezotolerans</name>
    <dbReference type="NCBI Taxonomy" id="2213058"/>
    <lineage>
        <taxon>Bacteria</taxon>
        <taxon>Pseudomonadati</taxon>
        <taxon>Pseudomonadota</taxon>
        <taxon>Gammaproteobacteria</taxon>
        <taxon>Oceanospirillales</taxon>
        <taxon>Oceanospirillaceae</taxon>
        <taxon>Marinomonas</taxon>
    </lineage>
</organism>